<keyword evidence="1" id="KW-0812">Transmembrane</keyword>
<keyword evidence="1" id="KW-1133">Transmembrane helix</keyword>
<name>B6GZN1_PENRW</name>
<keyword evidence="3" id="KW-1185">Reference proteome</keyword>
<feature type="transmembrane region" description="Helical" evidence="1">
    <location>
        <begin position="151"/>
        <end position="169"/>
    </location>
</feature>
<evidence type="ECO:0000256" key="1">
    <source>
        <dbReference type="SAM" id="Phobius"/>
    </source>
</evidence>
<dbReference type="OrthoDB" id="4354846at2759"/>
<dbReference type="Proteomes" id="UP000000724">
    <property type="component" value="Contig Pc00c12"/>
</dbReference>
<dbReference type="InterPro" id="IPR025363">
    <property type="entry name" value="DUF4267"/>
</dbReference>
<sequence length="171" mass="18835">MASNTLFRLSPPVTATTFSVGFLGLGAFHFLTPIQICGFFGLPYPSFKPPTPVTVTGKDCPDEYAEPAALPFIYANGGRELMLSIAFGIMGVQHNREGMSALMYGVSVRLPALELMRLFADKLLGQIAAQIDAYIVWRYGGVKYGGWKGRWIMHSFGGIVVGLLAWNQWFY</sequence>
<keyword evidence="1" id="KW-0472">Membrane</keyword>
<accession>B6GZN1</accession>
<dbReference type="AlphaFoldDB" id="B6GZN1"/>
<protein>
    <submittedName>
        <fullName evidence="2">Uncharacterized protein</fullName>
    </submittedName>
</protein>
<proteinExistence type="predicted"/>
<reference evidence="2 3" key="1">
    <citation type="journal article" date="2008" name="Nat. Biotechnol.">
        <title>Genome sequencing and analysis of the filamentous fungus Penicillium chrysogenum.</title>
        <authorList>
            <person name="van den Berg M.A."/>
            <person name="Albang R."/>
            <person name="Albermann K."/>
            <person name="Badger J.H."/>
            <person name="Daran J.-M."/>
            <person name="Driessen A.J.M."/>
            <person name="Garcia-Estrada C."/>
            <person name="Fedorova N.D."/>
            <person name="Harris D.M."/>
            <person name="Heijne W.H.M."/>
            <person name="Joardar V.S."/>
            <person name="Kiel J.A.K.W."/>
            <person name="Kovalchuk A."/>
            <person name="Martin J.F."/>
            <person name="Nierman W.C."/>
            <person name="Nijland J.G."/>
            <person name="Pronk J.T."/>
            <person name="Roubos J.A."/>
            <person name="van der Klei I.J."/>
            <person name="van Peij N.N.M.E."/>
            <person name="Veenhuis M."/>
            <person name="von Doehren H."/>
            <person name="Wagner C."/>
            <person name="Wortman J.R."/>
            <person name="Bovenberg R.A.L."/>
        </authorList>
    </citation>
    <scope>NUCLEOTIDE SEQUENCE [LARGE SCALE GENOMIC DNA]</scope>
    <source>
        <strain evidence="3">ATCC 28089 / DSM 1075 / NRRL 1951 / Wisconsin 54-1255</strain>
    </source>
</reference>
<evidence type="ECO:0000313" key="3">
    <source>
        <dbReference type="Proteomes" id="UP000000724"/>
    </source>
</evidence>
<dbReference type="OMA" id="IDAYIVW"/>
<feature type="transmembrane region" description="Helical" evidence="1">
    <location>
        <begin position="20"/>
        <end position="42"/>
    </location>
</feature>
<dbReference type="Pfam" id="PF14087">
    <property type="entry name" value="DUF4267"/>
    <property type="match status" value="1"/>
</dbReference>
<dbReference type="EMBL" id="AM920427">
    <property type="protein sequence ID" value="CAP79851.1"/>
    <property type="molecule type" value="Genomic_DNA"/>
</dbReference>
<gene>
    <name evidence="2" type="ORF">Pc12g02240</name>
    <name evidence="2" type="ORF">PCH_Pc12g02240</name>
</gene>
<evidence type="ECO:0000313" key="2">
    <source>
        <dbReference type="EMBL" id="CAP79851.1"/>
    </source>
</evidence>
<organism evidence="2 3">
    <name type="scientific">Penicillium rubens (strain ATCC 28089 / DSM 1075 / NRRL 1951 / Wisconsin 54-1255)</name>
    <name type="common">Penicillium chrysogenum</name>
    <dbReference type="NCBI Taxonomy" id="500485"/>
    <lineage>
        <taxon>Eukaryota</taxon>
        <taxon>Fungi</taxon>
        <taxon>Dikarya</taxon>
        <taxon>Ascomycota</taxon>
        <taxon>Pezizomycotina</taxon>
        <taxon>Eurotiomycetes</taxon>
        <taxon>Eurotiomycetidae</taxon>
        <taxon>Eurotiales</taxon>
        <taxon>Aspergillaceae</taxon>
        <taxon>Penicillium</taxon>
        <taxon>Penicillium chrysogenum species complex</taxon>
    </lineage>
</organism>
<dbReference type="VEuPathDB" id="FungiDB:PCH_Pc12g02240"/>
<dbReference type="HOGENOM" id="CLU_1563378_0_0_1"/>